<proteinExistence type="predicted"/>
<dbReference type="OrthoDB" id="6261396at2759"/>
<evidence type="ECO:0000256" key="1">
    <source>
        <dbReference type="SAM" id="MobiDB-lite"/>
    </source>
</evidence>
<evidence type="ECO:0000313" key="3">
    <source>
        <dbReference type="EMBL" id="VDL57527.1"/>
    </source>
</evidence>
<evidence type="ECO:0000313" key="5">
    <source>
        <dbReference type="WBParaSite" id="HDID_0000521101-mRNA-1"/>
    </source>
</evidence>
<dbReference type="WBParaSite" id="HDID_0000521101-mRNA-1">
    <property type="protein sequence ID" value="HDID_0000521101-mRNA-1"/>
    <property type="gene ID" value="HDID_0000521101"/>
</dbReference>
<keyword evidence="2" id="KW-0812">Transmembrane</keyword>
<gene>
    <name evidence="3" type="ORF">HDID_LOCUS5209</name>
</gene>
<organism evidence="5">
    <name type="scientific">Hymenolepis diminuta</name>
    <name type="common">Rat tapeworm</name>
    <dbReference type="NCBI Taxonomy" id="6216"/>
    <lineage>
        <taxon>Eukaryota</taxon>
        <taxon>Metazoa</taxon>
        <taxon>Spiralia</taxon>
        <taxon>Lophotrochozoa</taxon>
        <taxon>Platyhelminthes</taxon>
        <taxon>Cestoda</taxon>
        <taxon>Eucestoda</taxon>
        <taxon>Cyclophyllidea</taxon>
        <taxon>Hymenolepididae</taxon>
        <taxon>Hymenolepis</taxon>
    </lineage>
</organism>
<evidence type="ECO:0000256" key="2">
    <source>
        <dbReference type="SAM" id="Phobius"/>
    </source>
</evidence>
<feature type="transmembrane region" description="Helical" evidence="2">
    <location>
        <begin position="13"/>
        <end position="38"/>
    </location>
</feature>
<keyword evidence="2" id="KW-1133">Transmembrane helix</keyword>
<evidence type="ECO:0000313" key="4">
    <source>
        <dbReference type="Proteomes" id="UP000274504"/>
    </source>
</evidence>
<reference evidence="5" key="1">
    <citation type="submission" date="2017-02" db="UniProtKB">
        <authorList>
            <consortium name="WormBaseParasite"/>
        </authorList>
    </citation>
    <scope>IDENTIFICATION</scope>
</reference>
<protein>
    <submittedName>
        <fullName evidence="5">Anoctamin</fullName>
    </submittedName>
</protein>
<accession>A0A0R3SJU6</accession>
<feature type="region of interest" description="Disordered" evidence="1">
    <location>
        <begin position="114"/>
        <end position="143"/>
    </location>
</feature>
<keyword evidence="2" id="KW-0472">Membrane</keyword>
<sequence>MCELFHYIFGYQWWPSLAMGIFLTPFAPFIIMAARIVLRKNHQLQGNIIADIFCTLLCFLNSACQVRDEIFTLRRDHIWELKNPPPPGEPKHSPYILPIIEAYKDLKEGNCCKKRAESDDDESSGSESTESERDSDSETSSSD</sequence>
<reference evidence="3 4" key="2">
    <citation type="submission" date="2018-11" db="EMBL/GenBank/DDBJ databases">
        <authorList>
            <consortium name="Pathogen Informatics"/>
        </authorList>
    </citation>
    <scope>NUCLEOTIDE SEQUENCE [LARGE SCALE GENOMIC DNA]</scope>
</reference>
<dbReference type="EMBL" id="UYSG01002476">
    <property type="protein sequence ID" value="VDL57527.1"/>
    <property type="molecule type" value="Genomic_DNA"/>
</dbReference>
<name>A0A0R3SJU6_HYMDI</name>
<dbReference type="AlphaFoldDB" id="A0A0R3SJU6"/>
<dbReference type="Proteomes" id="UP000274504">
    <property type="component" value="Unassembled WGS sequence"/>
</dbReference>